<accession>K1S458</accession>
<feature type="transmembrane region" description="Helical" evidence="1">
    <location>
        <begin position="90"/>
        <end position="110"/>
    </location>
</feature>
<name>K1S458_9ZZZZ</name>
<feature type="transmembrane region" description="Helical" evidence="1">
    <location>
        <begin position="130"/>
        <end position="148"/>
    </location>
</feature>
<dbReference type="EMBL" id="AJWZ01009828">
    <property type="protein sequence ID" value="EKC50189.1"/>
    <property type="molecule type" value="Genomic_DNA"/>
</dbReference>
<evidence type="ECO:0000313" key="2">
    <source>
        <dbReference type="EMBL" id="EKC50189.1"/>
    </source>
</evidence>
<reference evidence="2" key="1">
    <citation type="journal article" date="2013" name="Environ. Microbiol.">
        <title>Microbiota from the distal guts of lean and obese adolescents exhibit partial functional redundancy besides clear differences in community structure.</title>
        <authorList>
            <person name="Ferrer M."/>
            <person name="Ruiz A."/>
            <person name="Lanza F."/>
            <person name="Haange S.B."/>
            <person name="Oberbach A."/>
            <person name="Till H."/>
            <person name="Bargiela R."/>
            <person name="Campoy C."/>
            <person name="Segura M.T."/>
            <person name="Richter M."/>
            <person name="von Bergen M."/>
            <person name="Seifert J."/>
            <person name="Suarez A."/>
        </authorList>
    </citation>
    <scope>NUCLEOTIDE SEQUENCE</scope>
</reference>
<keyword evidence="1" id="KW-0812">Transmembrane</keyword>
<proteinExistence type="predicted"/>
<keyword evidence="1" id="KW-1133">Transmembrane helix</keyword>
<feature type="transmembrane region" description="Helical" evidence="1">
    <location>
        <begin position="12"/>
        <end position="31"/>
    </location>
</feature>
<protein>
    <submittedName>
        <fullName evidence="2">Uncharacterized protein</fullName>
    </submittedName>
</protein>
<gene>
    <name evidence="2" type="ORF">OBE_14255</name>
</gene>
<sequence>MKLNKEFILKNLMGIICAVIILALFLPFMSVKAEVSVGGFGGGSADQSMNGFSLVTDGGFFGFAFILCLVAVAASCYIPQLKPFRKIISAIGSVAGIVCLFIAPGSAASAVNVAAGGATAGTGVSAKVELNYLIGFWIILILMLALIAM</sequence>
<feature type="non-terminal residue" evidence="2">
    <location>
        <position position="149"/>
    </location>
</feature>
<keyword evidence="1" id="KW-0472">Membrane</keyword>
<evidence type="ECO:0000256" key="1">
    <source>
        <dbReference type="SAM" id="Phobius"/>
    </source>
</evidence>
<organism evidence="2">
    <name type="scientific">human gut metagenome</name>
    <dbReference type="NCBI Taxonomy" id="408170"/>
    <lineage>
        <taxon>unclassified sequences</taxon>
        <taxon>metagenomes</taxon>
        <taxon>organismal metagenomes</taxon>
    </lineage>
</organism>
<dbReference type="AlphaFoldDB" id="K1S458"/>
<comment type="caution">
    <text evidence="2">The sequence shown here is derived from an EMBL/GenBank/DDBJ whole genome shotgun (WGS) entry which is preliminary data.</text>
</comment>
<feature type="transmembrane region" description="Helical" evidence="1">
    <location>
        <begin position="58"/>
        <end position="78"/>
    </location>
</feature>